<organism evidence="1">
    <name type="scientific">Leptocylindrus danicus</name>
    <dbReference type="NCBI Taxonomy" id="163516"/>
    <lineage>
        <taxon>Eukaryota</taxon>
        <taxon>Sar</taxon>
        <taxon>Stramenopiles</taxon>
        <taxon>Ochrophyta</taxon>
        <taxon>Bacillariophyta</taxon>
        <taxon>Coscinodiscophyceae</taxon>
        <taxon>Chaetocerotophycidae</taxon>
        <taxon>Leptocylindrales</taxon>
        <taxon>Leptocylindraceae</taxon>
        <taxon>Leptocylindrus</taxon>
    </lineage>
</organism>
<sequence>MYLLSTQRDPHTINYLEDFLQTPNLLDFHGTGALNTTIFPTWESLFLKLMEEPKSDIVVKVRRQGRRSRRGFLVGNDHLSLANATLPPENPYLQEKFEEYTIEVDPMNLVRRIMSVREQIAEEFTYDLDVVQIASTLTFKNYQESIRRARDGESSDRCKPAELSEYCDVSSEPVVEDENTNLSMVFGDEAGYRASSPLRRANLDLLQLICTQEAIHRVLCSCKGDEAERSQFEYLRDFYSERLSYFDGNVEHGRHERFMKELMTAPPKIVTSRGLTSKKSKNMQMVDPLRLAEEILLTRSRVAEEWKLEVFHDVASEHNVALYRVMLDKRLMKSDEDDELKEQEDSLPIEVLNRKKNLTGVSDAFQ</sequence>
<evidence type="ECO:0000313" key="1">
    <source>
        <dbReference type="EMBL" id="CAD9558756.1"/>
    </source>
</evidence>
<dbReference type="EMBL" id="HBGY01002688">
    <property type="protein sequence ID" value="CAD9558756.1"/>
    <property type="molecule type" value="Transcribed_RNA"/>
</dbReference>
<protein>
    <submittedName>
        <fullName evidence="1">Uncharacterized protein</fullName>
    </submittedName>
</protein>
<gene>
    <name evidence="1" type="ORF">LDAN0321_LOCUS1745</name>
</gene>
<name>A0A7S2JWK0_9STRA</name>
<dbReference type="AlphaFoldDB" id="A0A7S2JWK0"/>
<accession>A0A7S2JWK0</accession>
<proteinExistence type="predicted"/>
<reference evidence="1" key="1">
    <citation type="submission" date="2021-01" db="EMBL/GenBank/DDBJ databases">
        <authorList>
            <person name="Corre E."/>
            <person name="Pelletier E."/>
            <person name="Niang G."/>
            <person name="Scheremetjew M."/>
            <person name="Finn R."/>
            <person name="Kale V."/>
            <person name="Holt S."/>
            <person name="Cochrane G."/>
            <person name="Meng A."/>
            <person name="Brown T."/>
            <person name="Cohen L."/>
        </authorList>
    </citation>
    <scope>NUCLEOTIDE SEQUENCE</scope>
    <source>
        <strain evidence="1">B650</strain>
    </source>
</reference>